<feature type="domain" description="RST" evidence="3">
    <location>
        <begin position="102"/>
        <end position="158"/>
    </location>
</feature>
<evidence type="ECO:0000256" key="2">
    <source>
        <dbReference type="ARBA" id="ARBA00023242"/>
    </source>
</evidence>
<dbReference type="Proteomes" id="UP001396334">
    <property type="component" value="Unassembled WGS sequence"/>
</dbReference>
<keyword evidence="5" id="KW-1185">Reference proteome</keyword>
<evidence type="ECO:0000256" key="1">
    <source>
        <dbReference type="ARBA" id="ARBA00004123"/>
    </source>
</evidence>
<organism evidence="4 5">
    <name type="scientific">Hibiscus sabdariffa</name>
    <name type="common">roselle</name>
    <dbReference type="NCBI Taxonomy" id="183260"/>
    <lineage>
        <taxon>Eukaryota</taxon>
        <taxon>Viridiplantae</taxon>
        <taxon>Streptophyta</taxon>
        <taxon>Embryophyta</taxon>
        <taxon>Tracheophyta</taxon>
        <taxon>Spermatophyta</taxon>
        <taxon>Magnoliopsida</taxon>
        <taxon>eudicotyledons</taxon>
        <taxon>Gunneridae</taxon>
        <taxon>Pentapetalae</taxon>
        <taxon>rosids</taxon>
        <taxon>malvids</taxon>
        <taxon>Malvales</taxon>
        <taxon>Malvaceae</taxon>
        <taxon>Malvoideae</taxon>
        <taxon>Hibiscus</taxon>
    </lineage>
</organism>
<proteinExistence type="predicted"/>
<gene>
    <name evidence="4" type="ORF">V6N11_057997</name>
</gene>
<accession>A0ABR2P491</accession>
<evidence type="ECO:0000313" key="4">
    <source>
        <dbReference type="EMBL" id="KAK8983249.1"/>
    </source>
</evidence>
<dbReference type="PROSITE" id="PS51879">
    <property type="entry name" value="RST"/>
    <property type="match status" value="1"/>
</dbReference>
<dbReference type="PANTHER" id="PTHR32263:SF5">
    <property type="entry name" value="INACTIVE POLY [ADP-RIBOSE] POLYMERASE SRO1-RELATED"/>
    <property type="match status" value="1"/>
</dbReference>
<comment type="subcellular location">
    <subcellularLocation>
        <location evidence="1">Nucleus</location>
    </subcellularLocation>
</comment>
<dbReference type="Pfam" id="PF12174">
    <property type="entry name" value="RST"/>
    <property type="match status" value="1"/>
</dbReference>
<evidence type="ECO:0000313" key="5">
    <source>
        <dbReference type="Proteomes" id="UP001396334"/>
    </source>
</evidence>
<reference evidence="4 5" key="1">
    <citation type="journal article" date="2024" name="G3 (Bethesda)">
        <title>Genome assembly of Hibiscus sabdariffa L. provides insights into metabolisms of medicinal natural products.</title>
        <authorList>
            <person name="Kim T."/>
        </authorList>
    </citation>
    <scope>NUCLEOTIDE SEQUENCE [LARGE SCALE GENOMIC DNA]</scope>
    <source>
        <strain evidence="4">TK-2024</strain>
        <tissue evidence="4">Old leaves</tissue>
    </source>
</reference>
<sequence length="158" mass="17065">MKKYRGTANVKHAWLASSKASLSTIMTHGLAPCGLFAIPHLYGSGHSIGSGAYNVVLVVNASFKGLQGCLPVSAGKLVSNVSVGVINHQNSDSGGFKENDPKRPKSPWMPFPMLFAAISNKITRMDMDQVSNHYELFRIPSRHELEVAKQNMKGPGSL</sequence>
<protein>
    <recommendedName>
        <fullName evidence="3">RST domain-containing protein</fullName>
    </recommendedName>
</protein>
<dbReference type="EMBL" id="JBBPBN010000082">
    <property type="protein sequence ID" value="KAK8983249.1"/>
    <property type="molecule type" value="Genomic_DNA"/>
</dbReference>
<dbReference type="PANTHER" id="PTHR32263">
    <property type="entry name" value="INACTIVE POLY [ADP-RIBOSE] POLYMERASE SRO4-RELATED"/>
    <property type="match status" value="1"/>
</dbReference>
<name>A0ABR2P491_9ROSI</name>
<evidence type="ECO:0000259" key="3">
    <source>
        <dbReference type="PROSITE" id="PS51879"/>
    </source>
</evidence>
<comment type="caution">
    <text evidence="4">The sequence shown here is derived from an EMBL/GenBank/DDBJ whole genome shotgun (WGS) entry which is preliminary data.</text>
</comment>
<dbReference type="InterPro" id="IPR022003">
    <property type="entry name" value="RST"/>
</dbReference>
<dbReference type="InterPro" id="IPR044964">
    <property type="entry name" value="RCD1/SRO1-5"/>
</dbReference>
<keyword evidence="2" id="KW-0539">Nucleus</keyword>